<feature type="transmembrane region" description="Helical" evidence="1">
    <location>
        <begin position="6"/>
        <end position="24"/>
    </location>
</feature>
<evidence type="ECO:0000313" key="2">
    <source>
        <dbReference type="EMBL" id="CAG4973143.1"/>
    </source>
</evidence>
<accession>A0ABM8UFN7</accession>
<reference evidence="2 3" key="1">
    <citation type="submission" date="2021-04" db="EMBL/GenBank/DDBJ databases">
        <authorList>
            <person name="Rodrigo-Torres L."/>
            <person name="Arahal R. D."/>
            <person name="Lucena T."/>
        </authorList>
    </citation>
    <scope>NUCLEOTIDE SEQUENCE [LARGE SCALE GENOMIC DNA]</scope>
    <source>
        <strain evidence="2 3">CECT 30171</strain>
    </source>
</reference>
<dbReference type="EMBL" id="OU015430">
    <property type="protein sequence ID" value="CAG4973143.1"/>
    <property type="molecule type" value="Genomic_DNA"/>
</dbReference>
<gene>
    <name evidence="2" type="ORF">LYB30171_01387</name>
</gene>
<proteinExistence type="predicted"/>
<sequence>MSMQLWLVVTLFPLVGGALLIYAGHKRPAWRAPIRWAATGIIMYALFVEVARLLA</sequence>
<keyword evidence="1" id="KW-1133">Transmembrane helix</keyword>
<keyword evidence="3" id="KW-1185">Reference proteome</keyword>
<keyword evidence="1" id="KW-0472">Membrane</keyword>
<protein>
    <submittedName>
        <fullName evidence="2">Uncharacterized protein</fullName>
    </submittedName>
</protein>
<evidence type="ECO:0000256" key="1">
    <source>
        <dbReference type="SAM" id="Phobius"/>
    </source>
</evidence>
<evidence type="ECO:0000313" key="3">
    <source>
        <dbReference type="Proteomes" id="UP000680116"/>
    </source>
</evidence>
<keyword evidence="1" id="KW-0812">Transmembrane</keyword>
<dbReference type="Proteomes" id="UP000680116">
    <property type="component" value="Chromosome"/>
</dbReference>
<name>A0ABM8UFN7_9GAMM</name>
<organism evidence="2 3">
    <name type="scientific">Novilysobacter luteus</name>
    <dbReference type="NCBI Taxonomy" id="2822368"/>
    <lineage>
        <taxon>Bacteria</taxon>
        <taxon>Pseudomonadati</taxon>
        <taxon>Pseudomonadota</taxon>
        <taxon>Gammaproteobacteria</taxon>
        <taxon>Lysobacterales</taxon>
        <taxon>Lysobacteraceae</taxon>
        <taxon>Novilysobacter</taxon>
    </lineage>
</organism>
<feature type="transmembrane region" description="Helical" evidence="1">
    <location>
        <begin position="36"/>
        <end position="54"/>
    </location>
</feature>